<dbReference type="InterPro" id="IPR013780">
    <property type="entry name" value="Glyco_hydro_b"/>
</dbReference>
<dbReference type="PANTHER" id="PTHR31084:SF0">
    <property type="entry name" value="ALPHA-L-FUCOSIDASE 2"/>
    <property type="match status" value="1"/>
</dbReference>
<dbReference type="InterPro" id="IPR054363">
    <property type="entry name" value="GH95_cat"/>
</dbReference>
<organism evidence="3 4">
    <name type="scientific">Arenibacter certesii</name>
    <dbReference type="NCBI Taxonomy" id="228955"/>
    <lineage>
        <taxon>Bacteria</taxon>
        <taxon>Pseudomonadati</taxon>
        <taxon>Bacteroidota</taxon>
        <taxon>Flavobacteriia</taxon>
        <taxon>Flavobacteriales</taxon>
        <taxon>Flavobacteriaceae</taxon>
        <taxon>Arenibacter</taxon>
    </lineage>
</organism>
<accession>A0A918J0S5</accession>
<name>A0A918J0S5_9FLAO</name>
<dbReference type="PANTHER" id="PTHR31084">
    <property type="entry name" value="ALPHA-L-FUCOSIDASE 2"/>
    <property type="match status" value="1"/>
</dbReference>
<sequence length="192" mass="21370">MRISPSTGRLQDWKDDWKAATPFAGQVAHGWGLAVGNQISPRTTPELAEAFTKTLEYRKPWEANNSGSWTGSFSAKFWARLGNEEMLQKVLDEHFEKALFPNLTSNFGGFWEIDGNLGITASICEMLLQIHDGVIELLPALTSFYPKGKVEGLKARGGFTVNMEWNGGILKRVRVHSQSGGKAVLRYGEQLR</sequence>
<gene>
    <name evidence="3" type="ORF">GCM10007383_28270</name>
</gene>
<dbReference type="GO" id="GO:0005975">
    <property type="term" value="P:carbohydrate metabolic process"/>
    <property type="evidence" value="ECO:0007669"/>
    <property type="project" value="InterPro"/>
</dbReference>
<dbReference type="EMBL" id="BMWP01000021">
    <property type="protein sequence ID" value="GGW41966.1"/>
    <property type="molecule type" value="Genomic_DNA"/>
</dbReference>
<evidence type="ECO:0000313" key="4">
    <source>
        <dbReference type="Proteomes" id="UP000634668"/>
    </source>
</evidence>
<dbReference type="InterPro" id="IPR008928">
    <property type="entry name" value="6-hairpin_glycosidase_sf"/>
</dbReference>
<dbReference type="RefSeq" id="WP_189356703.1">
    <property type="nucleotide sequence ID" value="NZ_BMWP01000021.1"/>
</dbReference>
<feature type="domain" description="Alpha fucosidase A-like C-terminal" evidence="1">
    <location>
        <begin position="129"/>
        <end position="191"/>
    </location>
</feature>
<dbReference type="AlphaFoldDB" id="A0A918J0S5"/>
<evidence type="ECO:0000259" key="2">
    <source>
        <dbReference type="Pfam" id="PF22124"/>
    </source>
</evidence>
<reference evidence="3" key="2">
    <citation type="submission" date="2020-09" db="EMBL/GenBank/DDBJ databases">
        <authorList>
            <person name="Sun Q."/>
            <person name="Kim S."/>
        </authorList>
    </citation>
    <scope>NUCLEOTIDE SEQUENCE</scope>
    <source>
        <strain evidence="3">KCTC 12113</strain>
    </source>
</reference>
<protein>
    <submittedName>
        <fullName evidence="3">Uncharacterized protein</fullName>
    </submittedName>
</protein>
<comment type="caution">
    <text evidence="3">The sequence shown here is derived from an EMBL/GenBank/DDBJ whole genome shotgun (WGS) entry which is preliminary data.</text>
</comment>
<dbReference type="Pfam" id="PF22124">
    <property type="entry name" value="Glyco_hydro_95_cat"/>
    <property type="match status" value="1"/>
</dbReference>
<evidence type="ECO:0000259" key="1">
    <source>
        <dbReference type="Pfam" id="PF21307"/>
    </source>
</evidence>
<dbReference type="SUPFAM" id="SSF48208">
    <property type="entry name" value="Six-hairpin glycosidases"/>
    <property type="match status" value="1"/>
</dbReference>
<dbReference type="Gene3D" id="2.60.40.1180">
    <property type="entry name" value="Golgi alpha-mannosidase II"/>
    <property type="match status" value="1"/>
</dbReference>
<evidence type="ECO:0000313" key="3">
    <source>
        <dbReference type="EMBL" id="GGW41966.1"/>
    </source>
</evidence>
<dbReference type="Pfam" id="PF21307">
    <property type="entry name" value="Glyco_hydro_95_C"/>
    <property type="match status" value="1"/>
</dbReference>
<reference evidence="3" key="1">
    <citation type="journal article" date="2014" name="Int. J. Syst. Evol. Microbiol.">
        <title>Complete genome sequence of Corynebacterium casei LMG S-19264T (=DSM 44701T), isolated from a smear-ripened cheese.</title>
        <authorList>
            <consortium name="US DOE Joint Genome Institute (JGI-PGF)"/>
            <person name="Walter F."/>
            <person name="Albersmeier A."/>
            <person name="Kalinowski J."/>
            <person name="Ruckert C."/>
        </authorList>
    </citation>
    <scope>NUCLEOTIDE SEQUENCE</scope>
    <source>
        <strain evidence="3">KCTC 12113</strain>
    </source>
</reference>
<dbReference type="GO" id="GO:0004560">
    <property type="term" value="F:alpha-L-fucosidase activity"/>
    <property type="evidence" value="ECO:0007669"/>
    <property type="project" value="TreeGrafter"/>
</dbReference>
<proteinExistence type="predicted"/>
<feature type="domain" description="Glycosyl hydrolase family 95 catalytic" evidence="2">
    <location>
        <begin position="6"/>
        <end position="127"/>
    </location>
</feature>
<keyword evidence="4" id="KW-1185">Reference proteome</keyword>
<dbReference type="Proteomes" id="UP000634668">
    <property type="component" value="Unassembled WGS sequence"/>
</dbReference>
<dbReference type="InterPro" id="IPR049053">
    <property type="entry name" value="AFCA-like_C"/>
</dbReference>